<dbReference type="OrthoDB" id="10043918at2759"/>
<accession>A0A8B7ZFU2</accession>
<evidence type="ECO:0000313" key="3">
    <source>
        <dbReference type="RefSeq" id="XP_022102111.1"/>
    </source>
</evidence>
<dbReference type="AlphaFoldDB" id="A0A8B7ZFU2"/>
<protein>
    <submittedName>
        <fullName evidence="3">Uncharacterized protein LOC110985411</fullName>
    </submittedName>
</protein>
<evidence type="ECO:0000259" key="1">
    <source>
        <dbReference type="Pfam" id="PF13843"/>
    </source>
</evidence>
<reference evidence="3" key="1">
    <citation type="submission" date="2025-08" db="UniProtKB">
        <authorList>
            <consortium name="RefSeq"/>
        </authorList>
    </citation>
    <scope>IDENTIFICATION</scope>
</reference>
<dbReference type="PANTHER" id="PTHR46599:SF3">
    <property type="entry name" value="PIGGYBAC TRANSPOSABLE ELEMENT-DERIVED PROTEIN 4"/>
    <property type="match status" value="1"/>
</dbReference>
<keyword evidence="2" id="KW-1185">Reference proteome</keyword>
<dbReference type="RefSeq" id="XP_022102111.1">
    <property type="nucleotide sequence ID" value="XM_022246419.1"/>
</dbReference>
<sequence length="303" mass="35342">MEEEIWEEDEDAGEMEADEMEADENIRNAGSQLLTTVDEVRAWFGIHILMGFVRIPHYQDYWSPEPRYFNRLISTTMTRSRFDFLSQHLACSNPTTNPEQYPQKKPEMFTDKAHQYRCMAKHPLYHLQPIWDTVIAKCRVNFNLCRNLAKDEAMVKCSGFKGKVCKFFMPLKPTRNGFKLYAIADSTTGYLANFIVPPYRHGQPVKMKDIAMMVATPFPGLYHHIFTDKLYSFLELAQCLLQGKTYLTGVIISSSKDLPRDFNNNPDKNPMHYLKMEMLNKMPRDTFYSRQADQLTLVAWKDS</sequence>
<dbReference type="KEGG" id="aplc:110985411"/>
<dbReference type="OMA" id="MFTDKAH"/>
<name>A0A8B7ZFU2_ACAPL</name>
<organism evidence="2 3">
    <name type="scientific">Acanthaster planci</name>
    <name type="common">Crown-of-thorns starfish</name>
    <dbReference type="NCBI Taxonomy" id="133434"/>
    <lineage>
        <taxon>Eukaryota</taxon>
        <taxon>Metazoa</taxon>
        <taxon>Echinodermata</taxon>
        <taxon>Eleutherozoa</taxon>
        <taxon>Asterozoa</taxon>
        <taxon>Asteroidea</taxon>
        <taxon>Valvatacea</taxon>
        <taxon>Valvatida</taxon>
        <taxon>Acanthasteridae</taxon>
        <taxon>Acanthaster</taxon>
    </lineage>
</organism>
<dbReference type="InterPro" id="IPR029526">
    <property type="entry name" value="PGBD"/>
</dbReference>
<dbReference type="Pfam" id="PF13843">
    <property type="entry name" value="DDE_Tnp_1_7"/>
    <property type="match status" value="1"/>
</dbReference>
<dbReference type="Proteomes" id="UP000694845">
    <property type="component" value="Unplaced"/>
</dbReference>
<dbReference type="GeneID" id="110985411"/>
<feature type="domain" description="PiggyBac transposable element-derived protein" evidence="1">
    <location>
        <begin position="30"/>
        <end position="302"/>
    </location>
</feature>
<gene>
    <name evidence="3" type="primary">LOC110985411</name>
</gene>
<dbReference type="PANTHER" id="PTHR46599">
    <property type="entry name" value="PIGGYBAC TRANSPOSABLE ELEMENT-DERIVED PROTEIN 4"/>
    <property type="match status" value="1"/>
</dbReference>
<proteinExistence type="predicted"/>
<evidence type="ECO:0000313" key="2">
    <source>
        <dbReference type="Proteomes" id="UP000694845"/>
    </source>
</evidence>